<dbReference type="EMBL" id="LLZZ01000124">
    <property type="protein sequence ID" value="KTB02487.1"/>
    <property type="molecule type" value="Genomic_DNA"/>
</dbReference>
<dbReference type="InterPro" id="IPR036514">
    <property type="entry name" value="SGNH_hydro_sf"/>
</dbReference>
<comment type="caution">
    <text evidence="2">The sequence shown here is derived from an EMBL/GenBank/DDBJ whole genome shotgun (WGS) entry which is preliminary data.</text>
</comment>
<dbReference type="Pfam" id="PF13472">
    <property type="entry name" value="Lipase_GDSL_2"/>
    <property type="match status" value="1"/>
</dbReference>
<dbReference type="SUPFAM" id="SSF52266">
    <property type="entry name" value="SGNH hydrolase"/>
    <property type="match status" value="1"/>
</dbReference>
<dbReference type="InterPro" id="IPR013830">
    <property type="entry name" value="SGNH_hydro"/>
</dbReference>
<dbReference type="InterPro" id="IPR045136">
    <property type="entry name" value="Iah1-like"/>
</dbReference>
<dbReference type="VEuPathDB" id="FungiDB:B1J91_K10296g"/>
<sequence length="248" mass="27856">MLQVKKLLLFGDSITQFSCGRCESVEEAGRIDGFSLGSGLGAVYNRKLDVVTRGFSGYNTRWCLPVLDAVLDAELQGQNEVALSVIFFGSNDSVSDGPQRVPLEEYCQNIVKMVGKMKAAKIKTVLVTPARVDKQLWSHHFAEDAKVGYVRSDALYKEYRDQLLKIGEQEGIPVVDLYTEFGKHDVSSLLTDGIHFSSEGYRVFFLVLMKTIRENLPELAPENLPWHLPYWRDVTEDPTSVIAALNKY</sequence>
<gene>
    <name evidence="2" type="ORF">AO440_003686</name>
</gene>
<accession>A0A0W0CSB4</accession>
<feature type="domain" description="SGNH hydrolase-type esterase" evidence="1">
    <location>
        <begin position="9"/>
        <end position="203"/>
    </location>
</feature>
<proteinExistence type="predicted"/>
<dbReference type="Proteomes" id="UP000054886">
    <property type="component" value="Unassembled WGS sequence"/>
</dbReference>
<dbReference type="PANTHER" id="PTHR14209:SF19">
    <property type="entry name" value="ISOAMYL ACETATE-HYDROLYZING ESTERASE 1 HOMOLOG"/>
    <property type="match status" value="1"/>
</dbReference>
<dbReference type="PANTHER" id="PTHR14209">
    <property type="entry name" value="ISOAMYL ACETATE-HYDROLYZING ESTERASE 1"/>
    <property type="match status" value="1"/>
</dbReference>
<organism evidence="2 3">
    <name type="scientific">Candida glabrata</name>
    <name type="common">Yeast</name>
    <name type="synonym">Torulopsis glabrata</name>
    <dbReference type="NCBI Taxonomy" id="5478"/>
    <lineage>
        <taxon>Eukaryota</taxon>
        <taxon>Fungi</taxon>
        <taxon>Dikarya</taxon>
        <taxon>Ascomycota</taxon>
        <taxon>Saccharomycotina</taxon>
        <taxon>Saccharomycetes</taxon>
        <taxon>Saccharomycetales</taxon>
        <taxon>Saccharomycetaceae</taxon>
        <taxon>Nakaseomyces</taxon>
    </lineage>
</organism>
<dbReference type="CDD" id="cd01838">
    <property type="entry name" value="Isoamyl_acetate_hydrolase_like"/>
    <property type="match status" value="1"/>
</dbReference>
<evidence type="ECO:0000259" key="1">
    <source>
        <dbReference type="Pfam" id="PF13472"/>
    </source>
</evidence>
<dbReference type="AlphaFoldDB" id="A0A0W0CSB4"/>
<dbReference type="VEuPathDB" id="FungiDB:CAGL0K10296g"/>
<name>A0A0W0CSB4_CANGB</name>
<dbReference type="Gene3D" id="3.40.50.1110">
    <property type="entry name" value="SGNH hydrolase"/>
    <property type="match status" value="1"/>
</dbReference>
<dbReference type="VEuPathDB" id="FungiDB:GVI51_K10131"/>
<protein>
    <submittedName>
        <fullName evidence="2">Isoamyl acetate-hydrolyzing esterase</fullName>
    </submittedName>
</protein>
<dbReference type="VEuPathDB" id="FungiDB:GWK60_K10087"/>
<evidence type="ECO:0000313" key="3">
    <source>
        <dbReference type="Proteomes" id="UP000054886"/>
    </source>
</evidence>
<evidence type="ECO:0000313" key="2">
    <source>
        <dbReference type="EMBL" id="KTB02487.1"/>
    </source>
</evidence>
<reference evidence="2 3" key="1">
    <citation type="submission" date="2015-10" db="EMBL/GenBank/DDBJ databases">
        <title>Draft genomes sequences of Candida glabrata isolates 1A, 1B, 2A, 2B, 3A and 3B.</title>
        <authorList>
            <person name="Haavelsrud O.E."/>
            <person name="Gaustad P."/>
        </authorList>
    </citation>
    <scope>NUCLEOTIDE SEQUENCE [LARGE SCALE GENOMIC DNA]</scope>
    <source>
        <strain evidence="2">910700640</strain>
    </source>
</reference>